<protein>
    <submittedName>
        <fullName evidence="2">Uncharacterized protein</fullName>
    </submittedName>
</protein>
<accession>A0A9W4NNI1</accession>
<feature type="region of interest" description="Disordered" evidence="1">
    <location>
        <begin position="191"/>
        <end position="226"/>
    </location>
</feature>
<proteinExistence type="predicted"/>
<evidence type="ECO:0000313" key="2">
    <source>
        <dbReference type="EMBL" id="CAG8391456.1"/>
    </source>
</evidence>
<dbReference type="EMBL" id="CAJVPD010000245">
    <property type="protein sequence ID" value="CAG8391456.1"/>
    <property type="molecule type" value="Genomic_DNA"/>
</dbReference>
<evidence type="ECO:0000256" key="1">
    <source>
        <dbReference type="SAM" id="MobiDB-lite"/>
    </source>
</evidence>
<dbReference type="Proteomes" id="UP001152592">
    <property type="component" value="Unassembled WGS sequence"/>
</dbReference>
<reference evidence="2" key="1">
    <citation type="submission" date="2021-07" db="EMBL/GenBank/DDBJ databases">
        <authorList>
            <person name="Branca A.L. A."/>
        </authorList>
    </citation>
    <scope>NUCLEOTIDE SEQUENCE</scope>
</reference>
<sequence length="448" mass="50692">MSTNEDGRSTAVLAPGDAATLQDSGLASHPHSDGTRRIHKRRLNPSSDEEESHLPLTPISMDSGSDCFVSIPEHLTSFATLEYLGYNRQTAARIWERWTNWPPGIIKRQCDDFEDGIPFIEIAEGHLEAEPDTCDDNDSAWVECLDKYGMSNEFMQAIMDTKFRHIRLTKTCKFWAKDTLKLRYRALEEVQEASRQRERERATQREASHPGTNSPDPPAQRSISDSLRSVPWMSPETAMSSFATQVAANAPGITHLYRGMDKAWIGGLFRDDGSINYGCLTTRSPADFSSRQADIYFGIDREVAVYYACYAKRRSESSAAVIVQVSLPNSVIETLAPPDIQRVYWPTMEWKSLVLNCRQERKTPSQLRKYRLAKLVIGSICNKPTKILAKMQSPNEITERMVYKTTDGRLAVQYVFIGEEGDSLLQESAKVTVFPLTSREFEAWRHTS</sequence>
<organism evidence="2 3">
    <name type="scientific">Penicillium salamii</name>
    <dbReference type="NCBI Taxonomy" id="1612424"/>
    <lineage>
        <taxon>Eukaryota</taxon>
        <taxon>Fungi</taxon>
        <taxon>Dikarya</taxon>
        <taxon>Ascomycota</taxon>
        <taxon>Pezizomycotina</taxon>
        <taxon>Eurotiomycetes</taxon>
        <taxon>Eurotiomycetidae</taxon>
        <taxon>Eurotiales</taxon>
        <taxon>Aspergillaceae</taxon>
        <taxon>Penicillium</taxon>
    </lineage>
</organism>
<feature type="region of interest" description="Disordered" evidence="1">
    <location>
        <begin position="1"/>
        <end position="58"/>
    </location>
</feature>
<dbReference type="OrthoDB" id="10249365at2759"/>
<comment type="caution">
    <text evidence="2">The sequence shown here is derived from an EMBL/GenBank/DDBJ whole genome shotgun (WGS) entry which is preliminary data.</text>
</comment>
<feature type="compositionally biased region" description="Basic and acidic residues" evidence="1">
    <location>
        <begin position="191"/>
        <end position="208"/>
    </location>
</feature>
<gene>
    <name evidence="2" type="ORF">PSALAMII_LOCUS6752</name>
</gene>
<evidence type="ECO:0000313" key="3">
    <source>
        <dbReference type="Proteomes" id="UP001152592"/>
    </source>
</evidence>
<dbReference type="AlphaFoldDB" id="A0A9W4NNI1"/>
<name>A0A9W4NNI1_9EURO</name>